<gene>
    <name evidence="1" type="ORF">HOLDEFILI_00488</name>
</gene>
<reference evidence="1 2" key="1">
    <citation type="submission" date="2008-12" db="EMBL/GenBank/DDBJ databases">
        <authorList>
            <person name="Fulton L."/>
            <person name="Clifton S."/>
            <person name="Fulton B."/>
            <person name="Xu J."/>
            <person name="Minx P."/>
            <person name="Pepin K.H."/>
            <person name="Johnson M."/>
            <person name="Bhonagiri V."/>
            <person name="Nash W.E."/>
            <person name="Mardis E.R."/>
            <person name="Wilson R.K."/>
        </authorList>
    </citation>
    <scope>NUCLEOTIDE SEQUENCE [LARGE SCALE GENOMIC DNA]</scope>
    <source>
        <strain evidence="1 2">DSM 12042</strain>
    </source>
</reference>
<comment type="caution">
    <text evidence="1">The sequence shown here is derived from an EMBL/GenBank/DDBJ whole genome shotgun (WGS) entry which is preliminary data.</text>
</comment>
<evidence type="ECO:0000313" key="1">
    <source>
        <dbReference type="EMBL" id="EEF69349.1"/>
    </source>
</evidence>
<sequence>MIKEIKSPVLSEMKAAGLLSVILPLLDQSTARNQGIHKTETCDS</sequence>
<evidence type="ECO:0000313" key="2">
    <source>
        <dbReference type="Proteomes" id="UP000005950"/>
    </source>
</evidence>
<name>B9Y3V8_9FIRM</name>
<accession>B9Y3V8</accession>
<dbReference type="EMBL" id="ACCF01000031">
    <property type="protein sequence ID" value="EEF69349.1"/>
    <property type="molecule type" value="Genomic_DNA"/>
</dbReference>
<dbReference type="Proteomes" id="UP000005950">
    <property type="component" value="Unassembled WGS sequence"/>
</dbReference>
<dbReference type="AlphaFoldDB" id="B9Y3V8"/>
<organism evidence="1 2">
    <name type="scientific">Holdemania filiformis DSM 12042</name>
    <dbReference type="NCBI Taxonomy" id="545696"/>
    <lineage>
        <taxon>Bacteria</taxon>
        <taxon>Bacillati</taxon>
        <taxon>Bacillota</taxon>
        <taxon>Erysipelotrichia</taxon>
        <taxon>Erysipelotrichales</taxon>
        <taxon>Erysipelotrichaceae</taxon>
        <taxon>Holdemania</taxon>
    </lineage>
</organism>
<proteinExistence type="predicted"/>
<protein>
    <submittedName>
        <fullName evidence="1">Uncharacterized protein</fullName>
    </submittedName>
</protein>
<dbReference type="STRING" id="545696.HOLDEFILI_00488"/>
<dbReference type="HOGENOM" id="CLU_3217198_0_0_9"/>
<reference evidence="1 2" key="2">
    <citation type="submission" date="2009-02" db="EMBL/GenBank/DDBJ databases">
        <title>Draft genome sequence of Holdemania filiformis DSM 12042.</title>
        <authorList>
            <person name="Sudarsanam P."/>
            <person name="Ley R."/>
            <person name="Guruge J."/>
            <person name="Turnbaugh P.J."/>
            <person name="Mahowald M."/>
            <person name="Liep D."/>
            <person name="Gordon J."/>
        </authorList>
    </citation>
    <scope>NUCLEOTIDE SEQUENCE [LARGE SCALE GENOMIC DNA]</scope>
    <source>
        <strain evidence="1 2">DSM 12042</strain>
    </source>
</reference>